<proteinExistence type="predicted"/>
<dbReference type="Proteomes" id="UP000046090">
    <property type="component" value="Unassembled WGS sequence"/>
</dbReference>
<gene>
    <name evidence="1" type="ORF">HHE01_11520</name>
</gene>
<reference evidence="2" key="1">
    <citation type="submission" date="2014-12" db="EMBL/GenBank/DDBJ databases">
        <authorList>
            <person name="Smet A."/>
        </authorList>
    </citation>
    <scope>NUCLEOTIDE SEQUENCE [LARGE SCALE GENOMIC DNA]</scope>
</reference>
<evidence type="ECO:0000313" key="2">
    <source>
        <dbReference type="Proteomes" id="UP000046090"/>
    </source>
</evidence>
<dbReference type="AlphaFoldDB" id="A0A0K2Y586"/>
<keyword evidence="2" id="KW-1185">Reference proteome</keyword>
<protein>
    <submittedName>
        <fullName evidence="1">Uncharacterized protein</fullName>
    </submittedName>
</protein>
<evidence type="ECO:0000313" key="1">
    <source>
        <dbReference type="EMBL" id="CRI34306.1"/>
    </source>
</evidence>
<accession>A0A0K2Y586</accession>
<sequence length="41" mass="4638">MGGGNGFNSQEIQESLTEAYDVFHFNLLSKDFQSLLIPYVK</sequence>
<organism evidence="1 2">
    <name type="scientific">Helicobacter heilmannii</name>
    <dbReference type="NCBI Taxonomy" id="35817"/>
    <lineage>
        <taxon>Bacteria</taxon>
        <taxon>Pseudomonadati</taxon>
        <taxon>Campylobacterota</taxon>
        <taxon>Epsilonproteobacteria</taxon>
        <taxon>Campylobacterales</taxon>
        <taxon>Helicobacteraceae</taxon>
        <taxon>Helicobacter</taxon>
    </lineage>
</organism>
<dbReference type="EMBL" id="CDMK01000001">
    <property type="protein sequence ID" value="CRI34306.1"/>
    <property type="molecule type" value="Genomic_DNA"/>
</dbReference>
<name>A0A0K2Y586_HELHE</name>